<keyword evidence="3" id="KW-1185">Reference proteome</keyword>
<evidence type="ECO:0000256" key="1">
    <source>
        <dbReference type="SAM" id="Phobius"/>
    </source>
</evidence>
<organism evidence="2 3">
    <name type="scientific">Macrostomum lignano</name>
    <dbReference type="NCBI Taxonomy" id="282301"/>
    <lineage>
        <taxon>Eukaryota</taxon>
        <taxon>Metazoa</taxon>
        <taxon>Spiralia</taxon>
        <taxon>Lophotrochozoa</taxon>
        <taxon>Platyhelminthes</taxon>
        <taxon>Rhabditophora</taxon>
        <taxon>Macrostomorpha</taxon>
        <taxon>Macrostomida</taxon>
        <taxon>Macrostomidae</taxon>
        <taxon>Macrostomum</taxon>
    </lineage>
</organism>
<dbReference type="EMBL" id="NIVC01004203">
    <property type="protein sequence ID" value="PAA48212.1"/>
    <property type="molecule type" value="Genomic_DNA"/>
</dbReference>
<gene>
    <name evidence="2" type="ORF">BOX15_Mlig015542g3</name>
</gene>
<dbReference type="AlphaFoldDB" id="A0A267DI26"/>
<feature type="transmembrane region" description="Helical" evidence="1">
    <location>
        <begin position="272"/>
        <end position="294"/>
    </location>
</feature>
<proteinExistence type="predicted"/>
<dbReference type="Proteomes" id="UP000215902">
    <property type="component" value="Unassembled WGS sequence"/>
</dbReference>
<feature type="transmembrane region" description="Helical" evidence="1">
    <location>
        <begin position="176"/>
        <end position="194"/>
    </location>
</feature>
<protein>
    <submittedName>
        <fullName evidence="2">Uncharacterized protein</fullName>
    </submittedName>
</protein>
<reference evidence="2 3" key="1">
    <citation type="submission" date="2017-06" db="EMBL/GenBank/DDBJ databases">
        <title>A platform for efficient transgenesis in Macrostomum lignano, a flatworm model organism for stem cell research.</title>
        <authorList>
            <person name="Berezikov E."/>
        </authorList>
    </citation>
    <scope>NUCLEOTIDE SEQUENCE [LARGE SCALE GENOMIC DNA]</scope>
    <source>
        <strain evidence="2">DV1</strain>
        <tissue evidence="2">Whole organism</tissue>
    </source>
</reference>
<feature type="transmembrane region" description="Helical" evidence="1">
    <location>
        <begin position="214"/>
        <end position="235"/>
    </location>
</feature>
<keyword evidence="1" id="KW-1133">Transmembrane helix</keyword>
<accession>A0A267DI26</accession>
<evidence type="ECO:0000313" key="2">
    <source>
        <dbReference type="EMBL" id="PAA48212.1"/>
    </source>
</evidence>
<evidence type="ECO:0000313" key="3">
    <source>
        <dbReference type="Proteomes" id="UP000215902"/>
    </source>
</evidence>
<comment type="caution">
    <text evidence="2">The sequence shown here is derived from an EMBL/GenBank/DDBJ whole genome shotgun (WGS) entry which is preliminary data.</text>
</comment>
<feature type="transmembrane region" description="Helical" evidence="1">
    <location>
        <begin position="110"/>
        <end position="138"/>
    </location>
</feature>
<sequence length="296" mass="32891">NSLVNLLNRSSGITEIEIQFIMEVAAKIPEAIETAVEDGNGESFQKRLGSWLILPGVMILYLSQFLLDCTAASELQTLTFNVTCPEQLTSHCSCSDRECTANISHLKPLYIVFVVVAGILLLGVLIVFSTSCCCVTTVREEDKSDLRISNRRVQPGRRRKRLKDQQLKRNRAGRSALLLSLLISLLHTVPLNALRAQYLYAFKKFIPLRGLIKLLLPSACALLLAIFAFLFRVPFSFWGRCSDLSDFSTAGVVRAAIGNPDDNVLLSRPWRVLHFCLILLSIIDCLCALLPLVIGI</sequence>
<feature type="non-terminal residue" evidence="2">
    <location>
        <position position="1"/>
    </location>
</feature>
<keyword evidence="1" id="KW-0812">Transmembrane</keyword>
<feature type="transmembrane region" description="Helical" evidence="1">
    <location>
        <begin position="48"/>
        <end position="67"/>
    </location>
</feature>
<keyword evidence="1" id="KW-0472">Membrane</keyword>
<name>A0A267DI26_9PLAT</name>